<accession>A0A538TH79</accession>
<proteinExistence type="predicted"/>
<gene>
    <name evidence="2" type="ORF">E6K79_11185</name>
</gene>
<dbReference type="InterPro" id="IPR013783">
    <property type="entry name" value="Ig-like_fold"/>
</dbReference>
<dbReference type="EMBL" id="VBOZ01000034">
    <property type="protein sequence ID" value="TMQ62970.1"/>
    <property type="molecule type" value="Genomic_DNA"/>
</dbReference>
<feature type="chain" id="PRO_5021830575" evidence="1">
    <location>
        <begin position="39"/>
        <end position="2397"/>
    </location>
</feature>
<dbReference type="SUPFAM" id="SSF49373">
    <property type="entry name" value="Invasin/intimin cell-adhesion fragments"/>
    <property type="match status" value="2"/>
</dbReference>
<dbReference type="Proteomes" id="UP000317691">
    <property type="component" value="Unassembled WGS sequence"/>
</dbReference>
<comment type="caution">
    <text evidence="2">The sequence shown here is derived from an EMBL/GenBank/DDBJ whole genome shotgun (WGS) entry which is preliminary data.</text>
</comment>
<dbReference type="Gene3D" id="2.60.40.10">
    <property type="entry name" value="Immunoglobulins"/>
    <property type="match status" value="3"/>
</dbReference>
<evidence type="ECO:0000313" key="3">
    <source>
        <dbReference type="Proteomes" id="UP000317691"/>
    </source>
</evidence>
<evidence type="ECO:0000256" key="1">
    <source>
        <dbReference type="SAM" id="SignalP"/>
    </source>
</evidence>
<name>A0A538TH79_UNCEI</name>
<organism evidence="2 3">
    <name type="scientific">Eiseniibacteriota bacterium</name>
    <dbReference type="NCBI Taxonomy" id="2212470"/>
    <lineage>
        <taxon>Bacteria</taxon>
        <taxon>Candidatus Eiseniibacteriota</taxon>
    </lineage>
</organism>
<reference evidence="2 3" key="1">
    <citation type="journal article" date="2019" name="Nat. Microbiol.">
        <title>Mediterranean grassland soil C-N compound turnover is dependent on rainfall and depth, and is mediated by genomically divergent microorganisms.</title>
        <authorList>
            <person name="Diamond S."/>
            <person name="Andeer P.F."/>
            <person name="Li Z."/>
            <person name="Crits-Christoph A."/>
            <person name="Burstein D."/>
            <person name="Anantharaman K."/>
            <person name="Lane K.R."/>
            <person name="Thomas B.C."/>
            <person name="Pan C."/>
            <person name="Northen T.R."/>
            <person name="Banfield J.F."/>
        </authorList>
    </citation>
    <scope>NUCLEOTIDE SEQUENCE [LARGE SCALE GENOMIC DNA]</scope>
    <source>
        <strain evidence="2">WS_9</strain>
    </source>
</reference>
<keyword evidence="1" id="KW-0732">Signal</keyword>
<evidence type="ECO:0000313" key="2">
    <source>
        <dbReference type="EMBL" id="TMQ62970.1"/>
    </source>
</evidence>
<feature type="signal peptide" evidence="1">
    <location>
        <begin position="1"/>
        <end position="38"/>
    </location>
</feature>
<protein>
    <submittedName>
        <fullName evidence="2">T9SS type A sorting domain-containing protein</fullName>
    </submittedName>
</protein>
<dbReference type="InterPro" id="IPR008964">
    <property type="entry name" value="Invasin/intimin_cell_adhesion"/>
</dbReference>
<sequence length="2397" mass="234794">MRLTAGLVFARFCRHRSGVACLVAAALGLAFSSAPAIAGPGSGTATIAGSSAVVAGASGTWAITYVAAENFGALLGGQITIEIPSGWTAPQSSDSSSAGYVRPEPPDHVTLLSTSGQTITVQLGALPATPFLAGDSVTVVYGWGGGAAAAVADSVAPATATFTVTSDPLQSGSPAPIASSPTLAVAPDSVTHVRVVDPAMTPVGVFTRSADEDTTRLLLLGYDRFDNPARLVTGVWTVTGGIGTASPATGTGTVLTLTGAATGYAVGDSGVWADSTGLITVTHGAYAGLLMNADVIATAGAPLGGNVTAVDADGNGITTGPGSSASILFAAYADSLGGAAADPNFVSSAATLSGGTWNSTLTARRAGTFWLAARDTTAGFETSPRRRIDVAPAAADHITARPDTLHLVAGVMDTVTVLVFDLYGNRAPVPANETLTLWTDRIVGRFYDSFGSIVYEGILAAGADSVDFRYRDTQAGAGVGRLRAIDANGSGPSLGAAAASVVTSPNVPLGFFTVQAAPDTLVADGVDSSLVTSEAVRDGYGNVVAAGERFTAFGTLVAPITDVDPGTPGAQWVAAADGTVSGWVGAGLVKGAGLDSIASERGGANGKVAIRLIAGAPAGAIALVASPDSLAADSVATRALGAAGLHDANGSAVENGEPFTVSTTLGSIASPDQDGATPGIQVRASGGAISFTLFGGDSIGTATVSAASARGTAAGSVNVRLVPGATSAAKSSVAATTPAPVGGVGSTVAVTLHDSQGHPIAGVPSDSISVGVSGVSATVTPQGASTDGAGLIELRATATVAAPGTVSVTVRGVTLADSPTIVFQPGPLDHYALAGPAGPLTAGTADALQVGARDSFNNSIPGLSGVVLRPTVLGGGATVPDSATIAGGLAAVPFTPTAAAPLTIQVRDDASRTVTYGPVPVTPGPSFRVIAVAPSADTLAAGDSVAVRARLFDAWGNTVAGGQVVASVVAGGGTVAPAADAADASGFADFMLHAGSTLGTLGLRFLAAGSAAEDSVRADTLQVTVIPAGAVSLRVLPDSLGWIAGAPVRVRVEPLDAFGNVVLADTATIVMRPSGALRWAPAFGALSGGAFVTFASDTIAESVSLAADRVGGGTGSAGPAVVAPAAAASVAIASGDGQTAIVAREVASPLRVRVRDAYGNLTPGASIVFGVAAGNGSVDAIRGGAADSVGVSDGSAVAACEVARLGTVAGVGSDAFRARLLIAPAAQVLFTASASPDTAASLSLSPPSLSLAAGGVANVTATARDLFGNLAPGAAVTFYVGAPSAGTLESLGSTSGGSGSQSGTTGGAGALAVRYRAPATTPAADSIFARGASIAPVGIRATVGAATTASLQVLPDSLGWIAGDPVRVRVRAIDAFGNPVPADTATVGLSSGGSATFTPAFGAMTAGEFVTFARDTLAESVPSLDASRVGGGTGSAGPVTVRPASPAGAIAIAAPRDTLTADGRSSVTVALGPVRDAFGNLVTTGSLVLVSATAASLLAPDASPLPGLDLATASDGRASLVLTAPASAGADTLRAWTRVGAAAGQHAFVYEPPPSLAYTPGTIAPQVVVPGSTYSFRVRVTNTGTGTIQIGTGTTISFGAGAMAYTAALAAPVPLVAGQSDTLRFAAGGVSSMLTPGTYAPALRAVGTDGTGDAFDFYLSLAGGQVHAAGVSAAGVSASPSPVPLGYGALALVFDVTNPTTLAATIDAASLGYTIGAFTTVGVAPSLPAALPAGGTTRLTVTVSVPPSGIPDGTVVGATLTATAGFGGSSVVGSNLTRLSFQVQSAARIVATTGVALPSRYLRARTFGPTVRVSNTGTSTVTLARGTTRLVLEHPGGDLLSTGLNAATAVLGSDSASLVFDSLAVPASVARGRYAARLYLNGTESGQAFADTIPLDPDSVSVLEPPLLSVVGPLSPDSVSAGQTRPLRLRLANGGDVAFDLDPGTMLRLGSPLFTDLSLGVAAALGPGAAIDLDFAGAPLGSPLSPGSAAATLEARGTEDGRFREEAIAAGLLEARPPAAIAFVAGSTVPDTVRAGQSYDLSVAVRNSGGSPITLDPASSRILLTDGVEQVVALGSGAPVALGPGGQATLSFPSAAFPAALASQPYPVTLFLYGSEWGQAESTQVASPQSEILVIEPAAAVQIRPVAAAAPIQAAAGMASVRTWGLELMALVPPGGVTAVHLTTLRLTVLTDGSAAGAPSAALGTIAVRSTTGALLAQSAVGGANPVTLTLSTPLAITAGAESLYVEVGIAGSGAARAVALRVAADTDVLVLEDLTATPVPVRGGGGVAFSPLTSPTLTLFDRAHGYPNPFRAGREDVRLSYLLTQDGAVRVKIYTLLGDLVREIALAAGATGGTRGLNEVPWDGRNGKGELVRPGLYVARIEGSGASEQIKVGVLR</sequence>
<dbReference type="Gene3D" id="2.60.40.4070">
    <property type="match status" value="1"/>
</dbReference>